<keyword evidence="1" id="KW-0732">Signal</keyword>
<feature type="signal peptide" evidence="1">
    <location>
        <begin position="1"/>
        <end position="20"/>
    </location>
</feature>
<dbReference type="Proteomes" id="UP001187425">
    <property type="component" value="Unassembled WGS sequence"/>
</dbReference>
<sequence>MSRFTLGVQATLLLPSASHALVDADAAGYGLQFGFAFGDGPAQFVVGPSLRQPPLSLGTVIEQIAKMLGIDALAQIAHLSASLPWSKIFEVQIAPYLTVSIGEVTAVQLVVQLYDDDGYGIRLGGTYGPVTIEPKFTVYDLIVGYDTSKDGLAVSARVAFSEQDAFMQTRLLAAGIQPGTTIAAPLDDDAKTSVVNYPFPVPAQGGSNFQVKYLGLGQRFGPRADMTKDDPIAAMFTELESTFTTNDPRQLLDSLGTYYDASRDWFVAAHILVRGWDIRAVFNDPVLYGLEITCSADQFKGLLFEILYQKLGPHLGVYYGALTMPTQFRQINLGAVALTLPSFKIWIYTNGDFKVSVGWPLGDDSIGVQVYIFTGGCGFYFGKLRSGDNPASATAALKAIGSAAATDVVSYNPIVTFGLAMWFGVGRSISAGPFSASLSLTVQGTFQGILAWRDAADGGSVSKTPDYFWFAATVGIVGQLQGEVDLSVVKLSVLVRLSVVAGIAFETGYGTVINVTARVDAEARLKILFVTISVGFHTTISTSFEITGGTPASLDGPLDPAFHGMNDWAHRGIEQHERSLLAHRQRLRAATAPLARTAWHASPPVEPVEVALSFLLQPSVVYTADVGSAVGVATLIIGAPGASDAAPLSALEMLVGALASWLLRTWSNGTGSWAQVIANLGQGRALPPAEWDKTLTGCLSTDVRFTLNPIDLSVHREDGEDGDWAMFPMFDALQMSWTGQDTPLVFADHARTYPDYRQAVEAYFAQLSLSVLTDNPDLRGAARFGAAASDAPQGPSLTAYMFDDYFLTLCRQMASSLADAERGTGQPGALPDTALTRTLGGMTSRYLMNGMRLPDPATTPADIEKVDLSTLDIAAGYALNGQQFAIATNASEPPTSVSATLSLAPAPLGAVAAIPVKFAGGGSSVTSTMPVEAVPPVPCPRWSRRGLALAAAATVSVAPIPPVHGEAVWYAARDRLPWTAPDAPARFVVPLPPAVLQQSAGAPLTLTVQTGRPQTSDPVGLQQVNPALMIQVPIWLVNRAAAGSVDGDGGPANPYYTDIYRIGGADDATRARIHALLSAQALAGATLSVLYDATTTGYQSDAIALSAQPILLAKTNLSTSSEPALANVPMRQTLLRASDDPLGPVSTLFPDPQHPDAPENQQRLEALLQLIWEVSVTQSDGYFLRYADVSGQPLPVRIFTPKGQPAPTDGIANGNTATLTLLVSFPASTTFQPWHNAFALAPQGSVDGTLYLGVADAAGTPLLHYQPSYPPGCLGFVADWSLANTMLAREAGTLYDADWIAALYHLLQFHIDGAAADSAVPFGTSLWSLALSPSSDSAGEDAANATRPDSFDAAQQSYRQVVPVYRFVTQNGLVSSTPLPYAAIGGKPNLTLRVNDVFGNALDGATDTFTTDFPVLYNDALLAPMEWPGVRCAYRFEPGQLDKPSQLGLSMQFDPSLVIRTDPALAHVRVHGLAAGATATDDDRAQQQIRAALGRYATVAAQLADPHTCVTLTQSVLPSNGGELGDGSAIKQALTTFANDIVQQLSNALGGGTATPRSLLLQLPFDKTDLANRGDDLFAVKVTLTFARPPELVDEVARTGMPRAVSVAMPLAADLDPPSQGTARARQRAAASGAAPVEDVGLAWFASQFEASFAGFDGADGTTRLAVRTAADSPATGDGGASLWGMRWSKTHGIHVQFRQGAASYFTLLPLNTKLMSGPAQVPVYNPDTLVPTYTTQTFSGVDVDAWAQSFLSAFDELLAPANCAALAALDGAAYQTLMGHKATLAKALARGVGPVFPALSGGDLAAAQDQFEQSVLAALSTAYAVSSIVQMPADVFVANTAEAGTLPPRFFGGLTASAKASGPTEILPSSCSISSAKLPIATATASTPGLLNFLVTAAHAGNDANLHLDLTYGARFVEHLIDDTQAAFGYTPSQWLRFVLELPNDPLSMPLGAIDAPVPVRAFPASPVLQTQRAEQTRPVRFAASATTALQWDYSTRLVLAEQEAQDELWLTLTYNRPVSGTLRGRQLSELGTIEAVFEALAAFMAAWPVLRPAVLALQQSAFDAQVGMPTPQQVIGALLDQIGHVTAAWAAWRGPPGDAARVLLANAPVAQSSTGYVLNLSHAFDEQKTVQLFAQGAYENGQCDASSIVWPAINGQMHGEVSPAGAAAPDDTACWFMATYAYAALPETATGTLDFVWENLDIATRQTGYSTWWIVRNANLASANGVRTNPALIYRTPEVSFASPVVPIITVPRCTFGSGDALADAIENALAPLAEATSAAAKERLLKIAATYSYQIAAPAQGGTGLWSDMPILLATDVRLTSDDVQAVSDNAVTLPLLAGQLANDCARWFAIMQPSTDVALLRLDVTLFANVEGTQVPIVLAPELEIQVPPGGWTPSR</sequence>
<dbReference type="RefSeq" id="WP_074057913.1">
    <property type="nucleotide sequence ID" value="NZ_CP128478.1"/>
</dbReference>
<evidence type="ECO:0008006" key="4">
    <source>
        <dbReference type="Google" id="ProtNLM"/>
    </source>
</evidence>
<name>A0AAW8ZSI8_9XANT</name>
<dbReference type="GeneID" id="55510965"/>
<gene>
    <name evidence="2" type="ORF">R4K57_09010</name>
</gene>
<accession>A0AAW8ZSI8</accession>
<reference evidence="2 3" key="1">
    <citation type="submission" date="2023-10" db="EMBL/GenBank/DDBJ databases">
        <title>A new tool for lettuce pathogen research.</title>
        <authorList>
            <person name="Horton K.N."/>
            <person name="Cseke L.J."/>
            <person name="Badiwe M."/>
            <person name="Tesfaye D."/>
            <person name="Klein A."/>
            <person name="Su J."/>
            <person name="Potnis N."/>
            <person name="Gassmann W."/>
        </authorList>
    </citation>
    <scope>NUCLEOTIDE SEQUENCE [LARGE SCALE GENOMIC DNA]</scope>
    <source>
        <strain evidence="2 3">JSKH1901</strain>
    </source>
</reference>
<comment type="caution">
    <text evidence="2">The sequence shown here is derived from an EMBL/GenBank/DDBJ whole genome shotgun (WGS) entry which is preliminary data.</text>
</comment>
<feature type="chain" id="PRO_5043936769" description="LysM domain-containing protein" evidence="1">
    <location>
        <begin position="21"/>
        <end position="2400"/>
    </location>
</feature>
<evidence type="ECO:0000313" key="2">
    <source>
        <dbReference type="EMBL" id="MDV7248544.1"/>
    </source>
</evidence>
<organism evidence="2 3">
    <name type="scientific">Xanthomonas hortorum pv. vitians</name>
    <dbReference type="NCBI Taxonomy" id="83224"/>
    <lineage>
        <taxon>Bacteria</taxon>
        <taxon>Pseudomonadati</taxon>
        <taxon>Pseudomonadota</taxon>
        <taxon>Gammaproteobacteria</taxon>
        <taxon>Lysobacterales</taxon>
        <taxon>Lysobacteraceae</taxon>
        <taxon>Xanthomonas</taxon>
    </lineage>
</organism>
<evidence type="ECO:0000256" key="1">
    <source>
        <dbReference type="SAM" id="SignalP"/>
    </source>
</evidence>
<dbReference type="EMBL" id="JAWMQI010000026">
    <property type="protein sequence ID" value="MDV7248544.1"/>
    <property type="molecule type" value="Genomic_DNA"/>
</dbReference>
<protein>
    <recommendedName>
        <fullName evidence="4">LysM domain-containing protein</fullName>
    </recommendedName>
</protein>
<proteinExistence type="predicted"/>
<evidence type="ECO:0000313" key="3">
    <source>
        <dbReference type="Proteomes" id="UP001187425"/>
    </source>
</evidence>